<name>A0A238Z2I6_9BACT</name>
<accession>A0A238Z2I6</accession>
<protein>
    <submittedName>
        <fullName evidence="1">Uncharacterized protein</fullName>
    </submittedName>
</protein>
<evidence type="ECO:0000313" key="2">
    <source>
        <dbReference type="Proteomes" id="UP000198324"/>
    </source>
</evidence>
<sequence length="178" mass="19603">MTTKKATAPLTAAPIAVQPEFDLFTYCELAGETRLDNDMLEELEPRFDSWQQHLKAYRLSAGGEKDPGYVILWLEKPVEDEIEGIWQDSPSAGMAFHNLAIHMVMSAVQNLLPDLADKGCAPLPKPGKEVVAAFKKLGLEWNAEGTVNRQFAVFTNMPALATCAGCMLYAKCESPNKD</sequence>
<evidence type="ECO:0000313" key="1">
    <source>
        <dbReference type="EMBL" id="SNR77054.1"/>
    </source>
</evidence>
<proteinExistence type="predicted"/>
<reference evidence="1 2" key="1">
    <citation type="submission" date="2017-06" db="EMBL/GenBank/DDBJ databases">
        <authorList>
            <person name="Kim H.J."/>
            <person name="Triplett B.A."/>
        </authorList>
    </citation>
    <scope>NUCLEOTIDE SEQUENCE [LARGE SCALE GENOMIC DNA]</scope>
    <source>
        <strain evidence="1 2">DSM 13116</strain>
    </source>
</reference>
<organism evidence="1 2">
    <name type="scientific">Humidesulfovibrio mexicanus</name>
    <dbReference type="NCBI Taxonomy" id="147047"/>
    <lineage>
        <taxon>Bacteria</taxon>
        <taxon>Pseudomonadati</taxon>
        <taxon>Thermodesulfobacteriota</taxon>
        <taxon>Desulfovibrionia</taxon>
        <taxon>Desulfovibrionales</taxon>
        <taxon>Desulfovibrionaceae</taxon>
        <taxon>Humidesulfovibrio</taxon>
    </lineage>
</organism>
<keyword evidence="2" id="KW-1185">Reference proteome</keyword>
<dbReference type="AlphaFoldDB" id="A0A238Z2I6"/>
<dbReference type="Proteomes" id="UP000198324">
    <property type="component" value="Unassembled WGS sequence"/>
</dbReference>
<gene>
    <name evidence="1" type="ORF">SAMN04488503_1157</name>
</gene>
<dbReference type="RefSeq" id="WP_235641516.1">
    <property type="nucleotide sequence ID" value="NZ_FZOC01000002.1"/>
</dbReference>
<dbReference type="EMBL" id="FZOC01000002">
    <property type="protein sequence ID" value="SNR77054.1"/>
    <property type="molecule type" value="Genomic_DNA"/>
</dbReference>